<organism evidence="5">
    <name type="scientific">Medioppia subpectinata</name>
    <dbReference type="NCBI Taxonomy" id="1979941"/>
    <lineage>
        <taxon>Eukaryota</taxon>
        <taxon>Metazoa</taxon>
        <taxon>Ecdysozoa</taxon>
        <taxon>Arthropoda</taxon>
        <taxon>Chelicerata</taxon>
        <taxon>Arachnida</taxon>
        <taxon>Acari</taxon>
        <taxon>Acariformes</taxon>
        <taxon>Sarcoptiformes</taxon>
        <taxon>Oribatida</taxon>
        <taxon>Brachypylina</taxon>
        <taxon>Oppioidea</taxon>
        <taxon>Oppiidae</taxon>
        <taxon>Medioppia</taxon>
    </lineage>
</organism>
<evidence type="ECO:0000256" key="3">
    <source>
        <dbReference type="ARBA" id="ARBA00023004"/>
    </source>
</evidence>
<name>A0A7R9PUZ0_9ACAR</name>
<keyword evidence="2" id="KW-0479">Metal-binding</keyword>
<dbReference type="GO" id="GO:0006082">
    <property type="term" value="P:organic acid metabolic process"/>
    <property type="evidence" value="ECO:0007669"/>
    <property type="project" value="TreeGrafter"/>
</dbReference>
<dbReference type="AlphaFoldDB" id="A0A7R9PUZ0"/>
<evidence type="ECO:0000313" key="6">
    <source>
        <dbReference type="Proteomes" id="UP000759131"/>
    </source>
</evidence>
<evidence type="ECO:0000313" key="5">
    <source>
        <dbReference type="EMBL" id="CAD7621659.1"/>
    </source>
</evidence>
<keyword evidence="6" id="KW-1185">Reference proteome</keyword>
<protein>
    <recommendedName>
        <fullName evidence="7">Cytochrome P450</fullName>
    </recommendedName>
</protein>
<reference evidence="5" key="1">
    <citation type="submission" date="2020-11" db="EMBL/GenBank/DDBJ databases">
        <authorList>
            <person name="Tran Van P."/>
        </authorList>
    </citation>
    <scope>NUCLEOTIDE SEQUENCE</scope>
</reference>
<accession>A0A7R9PUZ0</accession>
<evidence type="ECO:0000256" key="1">
    <source>
        <dbReference type="ARBA" id="ARBA00010617"/>
    </source>
</evidence>
<evidence type="ECO:0008006" key="7">
    <source>
        <dbReference type="Google" id="ProtNLM"/>
    </source>
</evidence>
<keyword evidence="3" id="KW-0408">Iron</keyword>
<dbReference type="PANTHER" id="PTHR24300">
    <property type="entry name" value="CYTOCHROME P450 508A4-RELATED"/>
    <property type="match status" value="1"/>
</dbReference>
<dbReference type="GO" id="GO:0020037">
    <property type="term" value="F:heme binding"/>
    <property type="evidence" value="ECO:0007669"/>
    <property type="project" value="InterPro"/>
</dbReference>
<dbReference type="Pfam" id="PF00067">
    <property type="entry name" value="p450"/>
    <property type="match status" value="1"/>
</dbReference>
<dbReference type="GO" id="GO:0016712">
    <property type="term" value="F:oxidoreductase activity, acting on paired donors, with incorporation or reduction of molecular oxygen, reduced flavin or flavoprotein as one donor, and incorporation of one atom of oxygen"/>
    <property type="evidence" value="ECO:0007669"/>
    <property type="project" value="TreeGrafter"/>
</dbReference>
<evidence type="ECO:0000256" key="2">
    <source>
        <dbReference type="ARBA" id="ARBA00022723"/>
    </source>
</evidence>
<dbReference type="Gene3D" id="1.10.630.10">
    <property type="entry name" value="Cytochrome P450"/>
    <property type="match status" value="1"/>
</dbReference>
<dbReference type="PRINTS" id="PR00463">
    <property type="entry name" value="EP450I"/>
</dbReference>
<dbReference type="EMBL" id="CAJPIZ010000702">
    <property type="protein sequence ID" value="CAG2102089.1"/>
    <property type="molecule type" value="Genomic_DNA"/>
</dbReference>
<evidence type="ECO:0000256" key="4">
    <source>
        <dbReference type="ARBA" id="ARBA00023033"/>
    </source>
</evidence>
<keyword evidence="4" id="KW-0503">Monooxygenase</keyword>
<dbReference type="SUPFAM" id="SSF48264">
    <property type="entry name" value="Cytochrome P450"/>
    <property type="match status" value="1"/>
</dbReference>
<keyword evidence="4" id="KW-0560">Oxidoreductase</keyword>
<dbReference type="GO" id="GO:0005506">
    <property type="term" value="F:iron ion binding"/>
    <property type="evidence" value="ECO:0007669"/>
    <property type="project" value="InterPro"/>
</dbReference>
<dbReference type="GO" id="GO:0006805">
    <property type="term" value="P:xenobiotic metabolic process"/>
    <property type="evidence" value="ECO:0007669"/>
    <property type="project" value="TreeGrafter"/>
</dbReference>
<proteinExistence type="inferred from homology"/>
<dbReference type="Proteomes" id="UP000759131">
    <property type="component" value="Unassembled WGS sequence"/>
</dbReference>
<dbReference type="OrthoDB" id="1055148at2759"/>
<gene>
    <name evidence="5" type="ORF">OSB1V03_LOCUS2130</name>
</gene>
<dbReference type="InterPro" id="IPR036396">
    <property type="entry name" value="Cyt_P450_sf"/>
</dbReference>
<dbReference type="EMBL" id="OC855277">
    <property type="protein sequence ID" value="CAD7621659.1"/>
    <property type="molecule type" value="Genomic_DNA"/>
</dbReference>
<dbReference type="GO" id="GO:0005737">
    <property type="term" value="C:cytoplasm"/>
    <property type="evidence" value="ECO:0007669"/>
    <property type="project" value="TreeGrafter"/>
</dbReference>
<dbReference type="InterPro" id="IPR050182">
    <property type="entry name" value="Cytochrome_P450_fam2"/>
</dbReference>
<comment type="similarity">
    <text evidence="1">Belongs to the cytochrome P450 family.</text>
</comment>
<sequence length="309" mass="35439">MRKKLPPGPIGLPFVGYLPFLKGETSKKLVELGKKYGPVYGIQLGLYPAVVLNDWASIKEALSDDTALYRPKDNFFNSATPRGLTSLSGDVWREHKRFALYELRNLGFGKTAMEDHIIDEINHLSQLLDEKEGQEIDFRNVFPVGVSNNVNFLLFGRRFEYTDSRAKAITEFSKLDPKYDVAGYFAFYPRVTRFAIKHLTFLIPPSLRHINNIFKGMKEIIKSEYETHVKTIDENNNRDYVDAFINETRKNSDRKTFDYNLLEGNILNLFGAGTGTLLQTLEWALLVLAAKPEIQQKLHKEIDEDNHSD</sequence>
<dbReference type="InterPro" id="IPR002401">
    <property type="entry name" value="Cyt_P450_E_grp-I"/>
</dbReference>
<dbReference type="PANTHER" id="PTHR24300:SF375">
    <property type="entry name" value="CYTOCHROME P450 FAMILY"/>
    <property type="match status" value="1"/>
</dbReference>
<dbReference type="InterPro" id="IPR001128">
    <property type="entry name" value="Cyt_P450"/>
</dbReference>